<dbReference type="OrthoDB" id="9787344at2"/>
<dbReference type="Pfam" id="PF00072">
    <property type="entry name" value="Response_reg"/>
    <property type="match status" value="1"/>
</dbReference>
<dbReference type="SMART" id="SM00448">
    <property type="entry name" value="REC"/>
    <property type="match status" value="1"/>
</dbReference>
<evidence type="ECO:0000259" key="3">
    <source>
        <dbReference type="PROSITE" id="PS50930"/>
    </source>
</evidence>
<dbReference type="AlphaFoldDB" id="A0A420BII9"/>
<keyword evidence="1" id="KW-0597">Phosphoprotein</keyword>
<dbReference type="SUPFAM" id="SSF52172">
    <property type="entry name" value="CheY-like"/>
    <property type="match status" value="1"/>
</dbReference>
<gene>
    <name evidence="4" type="ORF">DFQ12_1384</name>
</gene>
<feature type="domain" description="HTH LytTR-type" evidence="3">
    <location>
        <begin position="142"/>
        <end position="241"/>
    </location>
</feature>
<evidence type="ECO:0000313" key="5">
    <source>
        <dbReference type="Proteomes" id="UP000286246"/>
    </source>
</evidence>
<dbReference type="InterPro" id="IPR001789">
    <property type="entry name" value="Sig_transdc_resp-reg_receiver"/>
</dbReference>
<dbReference type="GO" id="GO:0003677">
    <property type="term" value="F:DNA binding"/>
    <property type="evidence" value="ECO:0007669"/>
    <property type="project" value="InterPro"/>
</dbReference>
<dbReference type="InterPro" id="IPR046947">
    <property type="entry name" value="LytR-like"/>
</dbReference>
<dbReference type="Gene3D" id="3.40.50.2300">
    <property type="match status" value="1"/>
</dbReference>
<dbReference type="RefSeq" id="WP_120258180.1">
    <property type="nucleotide sequence ID" value="NZ_RAPY01000001.1"/>
</dbReference>
<comment type="caution">
    <text evidence="4">The sequence shown here is derived from an EMBL/GenBank/DDBJ whole genome shotgun (WGS) entry which is preliminary data.</text>
</comment>
<name>A0A420BII9_SPHD1</name>
<dbReference type="PANTHER" id="PTHR37299:SF1">
    <property type="entry name" value="STAGE 0 SPORULATION PROTEIN A HOMOLOG"/>
    <property type="match status" value="1"/>
</dbReference>
<sequence length="241" mass="27627">MNERLRCIVVDDEEGAHLVLHHYIKDIKKLDLKASFYHPVEAMDYMYDHEVDLIFLDINMPGLNGLEMLRALSNPPLVILTTAYKEYALESYEYRVVDYLVKPFDIRRFMSAIDNVFSRYPSVKPTILDHPVVLATAAASSVVVKVDGDFVRIMCKDIIYIQSWGNYVKIFTTSGSFVSSLTTAEMEQKLDKDLFMRIHKSHIVSLERVSKISGGSAELDSGEKLPIGSTYRRELLLYFQK</sequence>
<feature type="domain" description="Response regulatory" evidence="2">
    <location>
        <begin position="6"/>
        <end position="117"/>
    </location>
</feature>
<reference evidence="4 5" key="1">
    <citation type="submission" date="2018-09" db="EMBL/GenBank/DDBJ databases">
        <title>Genomic Encyclopedia of Type Strains, Phase III (KMG-III): the genomes of soil and plant-associated and newly described type strains.</title>
        <authorList>
            <person name="Whitman W."/>
        </authorList>
    </citation>
    <scope>NUCLEOTIDE SEQUENCE [LARGE SCALE GENOMIC DNA]</scope>
    <source>
        <strain evidence="4 5">CECT 7938</strain>
    </source>
</reference>
<evidence type="ECO:0000313" key="4">
    <source>
        <dbReference type="EMBL" id="RKE56519.1"/>
    </source>
</evidence>
<dbReference type="GO" id="GO:0000156">
    <property type="term" value="F:phosphorelay response regulator activity"/>
    <property type="evidence" value="ECO:0007669"/>
    <property type="project" value="InterPro"/>
</dbReference>
<dbReference type="Proteomes" id="UP000286246">
    <property type="component" value="Unassembled WGS sequence"/>
</dbReference>
<accession>A0A420BII9</accession>
<dbReference type="SMART" id="SM00850">
    <property type="entry name" value="LytTR"/>
    <property type="match status" value="1"/>
</dbReference>
<dbReference type="EMBL" id="RAPY01000001">
    <property type="protein sequence ID" value="RKE56519.1"/>
    <property type="molecule type" value="Genomic_DNA"/>
</dbReference>
<organism evidence="4 5">
    <name type="scientific">Sphingobacterium detergens</name>
    <dbReference type="NCBI Taxonomy" id="1145106"/>
    <lineage>
        <taxon>Bacteria</taxon>
        <taxon>Pseudomonadati</taxon>
        <taxon>Bacteroidota</taxon>
        <taxon>Sphingobacteriia</taxon>
        <taxon>Sphingobacteriales</taxon>
        <taxon>Sphingobacteriaceae</taxon>
        <taxon>Sphingobacterium</taxon>
    </lineage>
</organism>
<keyword evidence="5" id="KW-1185">Reference proteome</keyword>
<dbReference type="PROSITE" id="PS50110">
    <property type="entry name" value="RESPONSE_REGULATORY"/>
    <property type="match status" value="1"/>
</dbReference>
<dbReference type="InterPro" id="IPR007492">
    <property type="entry name" value="LytTR_DNA-bd_dom"/>
</dbReference>
<proteinExistence type="predicted"/>
<dbReference type="InterPro" id="IPR011006">
    <property type="entry name" value="CheY-like_superfamily"/>
</dbReference>
<dbReference type="PANTHER" id="PTHR37299">
    <property type="entry name" value="TRANSCRIPTIONAL REGULATOR-RELATED"/>
    <property type="match status" value="1"/>
</dbReference>
<protein>
    <submittedName>
        <fullName evidence="4">LytTR family two component transcriptional regulator</fullName>
    </submittedName>
</protein>
<evidence type="ECO:0000256" key="1">
    <source>
        <dbReference type="PROSITE-ProRule" id="PRU00169"/>
    </source>
</evidence>
<feature type="modified residue" description="4-aspartylphosphate" evidence="1">
    <location>
        <position position="57"/>
    </location>
</feature>
<evidence type="ECO:0000259" key="2">
    <source>
        <dbReference type="PROSITE" id="PS50110"/>
    </source>
</evidence>
<dbReference type="PROSITE" id="PS50930">
    <property type="entry name" value="HTH_LYTTR"/>
    <property type="match status" value="1"/>
</dbReference>
<dbReference type="Pfam" id="PF04397">
    <property type="entry name" value="LytTR"/>
    <property type="match status" value="1"/>
</dbReference>
<dbReference type="Gene3D" id="2.40.50.1020">
    <property type="entry name" value="LytTr DNA-binding domain"/>
    <property type="match status" value="1"/>
</dbReference>